<sequence length="113" mass="12656">MSDNRTDREILENIDRLVRDNALKGAKTIEEVEAISRLISEPIEVLHLSQRTTEALTGAGIKTVKELACLRASDLLAIEAIGRLSRNEIIEVLAENGLRLRHDQYFHVPRGVS</sequence>
<dbReference type="Gene3D" id="1.10.150.20">
    <property type="entry name" value="5' to 3' exonuclease, C-terminal subdomain"/>
    <property type="match status" value="1"/>
</dbReference>
<dbReference type="InterPro" id="IPR011260">
    <property type="entry name" value="RNAP_asu_C"/>
</dbReference>
<reference evidence="2" key="1">
    <citation type="submission" date="2019-12" db="EMBL/GenBank/DDBJ databases">
        <title>Comparative genomics gives insights into the taxonomy of the Azoarcus-Aromatoleum group and reveals separate origins of nif in the plant-associated Azoarcus and non-plant-associated Aromatoleum sub-groups.</title>
        <authorList>
            <person name="Lafos M."/>
            <person name="Maluk M."/>
            <person name="Batista M."/>
            <person name="Junghare M."/>
            <person name="Carmona M."/>
            <person name="Faoro H."/>
            <person name="Cruz L.M."/>
            <person name="Battistoni F."/>
            <person name="De Souza E."/>
            <person name="Pedrosa F."/>
            <person name="Chen W.-M."/>
            <person name="Poole P.S."/>
            <person name="Dixon R.A."/>
            <person name="James E.K."/>
        </authorList>
    </citation>
    <scope>NUCLEOTIDE SEQUENCE</scope>
    <source>
        <strain evidence="2">LuFRes1</strain>
    </source>
</reference>
<feature type="domain" description="RNA polymerase alpha subunit C-terminal" evidence="1">
    <location>
        <begin position="33"/>
        <end position="95"/>
    </location>
</feature>
<organism evidence="2 3">
    <name type="scientific">Aromatoleum anaerobium</name>
    <dbReference type="NCBI Taxonomy" id="182180"/>
    <lineage>
        <taxon>Bacteria</taxon>
        <taxon>Pseudomonadati</taxon>
        <taxon>Pseudomonadota</taxon>
        <taxon>Betaproteobacteria</taxon>
        <taxon>Rhodocyclales</taxon>
        <taxon>Rhodocyclaceae</taxon>
        <taxon>Aromatoleum</taxon>
    </lineage>
</organism>
<protein>
    <recommendedName>
        <fullName evidence="1">RNA polymerase alpha subunit C-terminal domain-containing protein</fullName>
    </recommendedName>
</protein>
<dbReference type="SUPFAM" id="SSF47789">
    <property type="entry name" value="C-terminal domain of RNA polymerase alpha subunit"/>
    <property type="match status" value="1"/>
</dbReference>
<keyword evidence="3" id="KW-1185">Reference proteome</keyword>
<accession>A0ABX1PN04</accession>
<name>A0ABX1PN04_9RHOO</name>
<dbReference type="RefSeq" id="WP_169119255.1">
    <property type="nucleotide sequence ID" value="NZ_WTVG02000034.1"/>
</dbReference>
<gene>
    <name evidence="2" type="ORF">GO606_14530</name>
</gene>
<dbReference type="Pfam" id="PF03118">
    <property type="entry name" value="RNA_pol_A_CTD"/>
    <property type="match status" value="1"/>
</dbReference>
<proteinExistence type="predicted"/>
<dbReference type="Proteomes" id="UP000615989">
    <property type="component" value="Unassembled WGS sequence"/>
</dbReference>
<comment type="caution">
    <text evidence="2">The sequence shown here is derived from an EMBL/GenBank/DDBJ whole genome shotgun (WGS) entry which is preliminary data.</text>
</comment>
<evidence type="ECO:0000259" key="1">
    <source>
        <dbReference type="Pfam" id="PF03118"/>
    </source>
</evidence>
<dbReference type="EMBL" id="WTVG01000046">
    <property type="protein sequence ID" value="NMG25914.1"/>
    <property type="molecule type" value="Genomic_DNA"/>
</dbReference>
<evidence type="ECO:0000313" key="2">
    <source>
        <dbReference type="EMBL" id="NMG25914.1"/>
    </source>
</evidence>
<evidence type="ECO:0000313" key="3">
    <source>
        <dbReference type="Proteomes" id="UP000615989"/>
    </source>
</evidence>